<dbReference type="SUPFAM" id="SSF50978">
    <property type="entry name" value="WD40 repeat-like"/>
    <property type="match status" value="1"/>
</dbReference>
<comment type="caution">
    <text evidence="5">The sequence shown here is derived from an EMBL/GenBank/DDBJ whole genome shotgun (WGS) entry which is preliminary data.</text>
</comment>
<evidence type="ECO:0000256" key="4">
    <source>
        <dbReference type="SAM" id="MobiDB-lite"/>
    </source>
</evidence>
<keyword evidence="1 3" id="KW-0853">WD repeat</keyword>
<dbReference type="Gene3D" id="2.130.10.10">
    <property type="entry name" value="YVTN repeat-like/Quinoprotein amine dehydrogenase"/>
    <property type="match status" value="2"/>
</dbReference>
<dbReference type="EMBL" id="PGGS01000047">
    <property type="protein sequence ID" value="PNH10753.1"/>
    <property type="molecule type" value="Genomic_DNA"/>
</dbReference>
<dbReference type="PANTHER" id="PTHR47822">
    <property type="entry name" value="CARBOHYDRATE BINDING DOMAIN CONTAINING PROTEIN"/>
    <property type="match status" value="1"/>
</dbReference>
<gene>
    <name evidence="5" type="ORF">TSOC_002464</name>
</gene>
<evidence type="ECO:0000313" key="6">
    <source>
        <dbReference type="Proteomes" id="UP000236333"/>
    </source>
</evidence>
<evidence type="ECO:0000256" key="2">
    <source>
        <dbReference type="ARBA" id="ARBA00022737"/>
    </source>
</evidence>
<name>A0A2J8AE15_9CHLO</name>
<dbReference type="AlphaFoldDB" id="A0A2J8AE15"/>
<dbReference type="PANTHER" id="PTHR47822:SF2">
    <property type="entry name" value="F-BOX AND WD-40 DOMAIN PROTEIN 7"/>
    <property type="match status" value="1"/>
</dbReference>
<dbReference type="InterPro" id="IPR036322">
    <property type="entry name" value="WD40_repeat_dom_sf"/>
</dbReference>
<dbReference type="OrthoDB" id="529961at2759"/>
<feature type="compositionally biased region" description="Low complexity" evidence="4">
    <location>
        <begin position="1"/>
        <end position="14"/>
    </location>
</feature>
<proteinExistence type="predicted"/>
<keyword evidence="2" id="KW-0677">Repeat</keyword>
<evidence type="ECO:0000256" key="3">
    <source>
        <dbReference type="PROSITE-ProRule" id="PRU00221"/>
    </source>
</evidence>
<sequence>MAELTSSSSSNSSSKARAGGKGANVSGGLGSGSADGVVTSLAFRPDGGSQMENVLLAAQGDAVVHVHVGTRRVLSTVTEEGNKINTLAMRADGAVFASAGADGVVRAYDEASCSVCCTLDHGDGVATTGHTSHVFSLAWHPEDPQVLLSGGWDNRVLVWDLRVHR</sequence>
<organism evidence="5 6">
    <name type="scientific">Tetrabaena socialis</name>
    <dbReference type="NCBI Taxonomy" id="47790"/>
    <lineage>
        <taxon>Eukaryota</taxon>
        <taxon>Viridiplantae</taxon>
        <taxon>Chlorophyta</taxon>
        <taxon>core chlorophytes</taxon>
        <taxon>Chlorophyceae</taxon>
        <taxon>CS clade</taxon>
        <taxon>Chlamydomonadales</taxon>
        <taxon>Tetrabaenaceae</taxon>
        <taxon>Tetrabaena</taxon>
    </lineage>
</organism>
<dbReference type="Pfam" id="PF00400">
    <property type="entry name" value="WD40"/>
    <property type="match status" value="2"/>
</dbReference>
<dbReference type="InterPro" id="IPR001680">
    <property type="entry name" value="WD40_rpt"/>
</dbReference>
<evidence type="ECO:0000256" key="1">
    <source>
        <dbReference type="ARBA" id="ARBA00022574"/>
    </source>
</evidence>
<evidence type="ECO:0000313" key="5">
    <source>
        <dbReference type="EMBL" id="PNH10753.1"/>
    </source>
</evidence>
<reference evidence="5 6" key="1">
    <citation type="journal article" date="2017" name="Mol. Biol. Evol.">
        <title>The 4-celled Tetrabaena socialis nuclear genome reveals the essential components for genetic control of cell number at the origin of multicellularity in the volvocine lineage.</title>
        <authorList>
            <person name="Featherston J."/>
            <person name="Arakaki Y."/>
            <person name="Hanschen E.R."/>
            <person name="Ferris P.J."/>
            <person name="Michod R.E."/>
            <person name="Olson B.J.S.C."/>
            <person name="Nozaki H."/>
            <person name="Durand P.M."/>
        </authorList>
    </citation>
    <scope>NUCLEOTIDE SEQUENCE [LARGE SCALE GENOMIC DNA]</scope>
    <source>
        <strain evidence="5 6">NIES-571</strain>
    </source>
</reference>
<protein>
    <submittedName>
        <fullName evidence="5">WD repeat domain-containing protein</fullName>
    </submittedName>
</protein>
<dbReference type="PROSITE" id="PS50082">
    <property type="entry name" value="WD_REPEATS_2"/>
    <property type="match status" value="1"/>
</dbReference>
<accession>A0A2J8AE15</accession>
<dbReference type="Proteomes" id="UP000236333">
    <property type="component" value="Unassembled WGS sequence"/>
</dbReference>
<feature type="repeat" description="WD" evidence="3">
    <location>
        <begin position="127"/>
        <end position="165"/>
    </location>
</feature>
<dbReference type="InterPro" id="IPR015943">
    <property type="entry name" value="WD40/YVTN_repeat-like_dom_sf"/>
</dbReference>
<dbReference type="PROSITE" id="PS50294">
    <property type="entry name" value="WD_REPEATS_REGION"/>
    <property type="match status" value="1"/>
</dbReference>
<dbReference type="PROSITE" id="PS00678">
    <property type="entry name" value="WD_REPEATS_1"/>
    <property type="match status" value="1"/>
</dbReference>
<dbReference type="SMART" id="SM00320">
    <property type="entry name" value="WD40"/>
    <property type="match status" value="2"/>
</dbReference>
<feature type="region of interest" description="Disordered" evidence="4">
    <location>
        <begin position="1"/>
        <end position="27"/>
    </location>
</feature>
<dbReference type="InterPro" id="IPR019775">
    <property type="entry name" value="WD40_repeat_CS"/>
</dbReference>
<keyword evidence="6" id="KW-1185">Reference proteome</keyword>